<dbReference type="AlphaFoldDB" id="A0A932A980"/>
<evidence type="ECO:0000313" key="2">
    <source>
        <dbReference type="EMBL" id="MBI2679016.1"/>
    </source>
</evidence>
<dbReference type="InterPro" id="IPR042217">
    <property type="entry name" value="T4SS_VirB10/TrbI"/>
</dbReference>
<feature type="region of interest" description="Disordered" evidence="1">
    <location>
        <begin position="19"/>
        <end position="44"/>
    </location>
</feature>
<reference evidence="2" key="1">
    <citation type="submission" date="2020-07" db="EMBL/GenBank/DDBJ databases">
        <title>Huge and variable diversity of episymbiotic CPR bacteria and DPANN archaea in groundwater ecosystems.</title>
        <authorList>
            <person name="He C.Y."/>
            <person name="Keren R."/>
            <person name="Whittaker M."/>
            <person name="Farag I.F."/>
            <person name="Doudna J."/>
            <person name="Cate J.H.D."/>
            <person name="Banfield J.F."/>
        </authorList>
    </citation>
    <scope>NUCLEOTIDE SEQUENCE</scope>
    <source>
        <strain evidence="2">NC_groundwater_580_Pr5_B-0.1um_64_19</strain>
    </source>
</reference>
<dbReference type="EMBL" id="JACPNR010000011">
    <property type="protein sequence ID" value="MBI2679016.1"/>
    <property type="molecule type" value="Genomic_DNA"/>
</dbReference>
<gene>
    <name evidence="2" type="ORF">HYX28_09565</name>
</gene>
<evidence type="ECO:0000256" key="1">
    <source>
        <dbReference type="SAM" id="MobiDB-lite"/>
    </source>
</evidence>
<evidence type="ECO:0000313" key="3">
    <source>
        <dbReference type="Proteomes" id="UP000779809"/>
    </source>
</evidence>
<dbReference type="Gene3D" id="2.40.128.260">
    <property type="entry name" value="Type IV secretion system, VirB10/TraB/TrbI"/>
    <property type="match status" value="1"/>
</dbReference>
<dbReference type="Proteomes" id="UP000779809">
    <property type="component" value="Unassembled WGS sequence"/>
</dbReference>
<proteinExistence type="predicted"/>
<accession>A0A932A980</accession>
<organism evidence="2 3">
    <name type="scientific">Candidatus Korobacter versatilis</name>
    <dbReference type="NCBI Taxonomy" id="658062"/>
    <lineage>
        <taxon>Bacteria</taxon>
        <taxon>Pseudomonadati</taxon>
        <taxon>Acidobacteriota</taxon>
        <taxon>Terriglobia</taxon>
        <taxon>Terriglobales</taxon>
        <taxon>Candidatus Korobacteraceae</taxon>
        <taxon>Candidatus Korobacter</taxon>
    </lineage>
</organism>
<evidence type="ECO:0008006" key="4">
    <source>
        <dbReference type="Google" id="ProtNLM"/>
    </source>
</evidence>
<protein>
    <recommendedName>
        <fullName evidence="4">YMGG-like Gly-zipper domain-containing protein</fullName>
    </recommendedName>
</protein>
<name>A0A932A980_9BACT</name>
<sequence length="222" mass="21754">MNVIGLLLLAVLIGCGSKPPAEEGAQSSPAPGTTASGGSGAKAPSMMDKLVKRNITVPQGTVLEVRLNQTISSKSSQPGESFSATVEAPVEVDGKIAIPKGAEASGTVVDAKSLGRFKGAARLQVRLDSVSFGGNSYPIDTASVNRSAKGKGKRTAVMIGGGAGAGALIGALAGGGKGAAIGALVGAGAGTAGAAFTGNKDIVLPAETMLAFKLLKAVEVKL</sequence>
<comment type="caution">
    <text evidence="2">The sequence shown here is derived from an EMBL/GenBank/DDBJ whole genome shotgun (WGS) entry which is preliminary data.</text>
</comment>